<evidence type="ECO:0000256" key="2">
    <source>
        <dbReference type="ARBA" id="ARBA00004586"/>
    </source>
</evidence>
<reference evidence="15 16" key="3">
    <citation type="journal article" date="2016" name="Sci. Rep.">
        <title>Genome-wide diversity and gene expression profiling of Babesia microti isolates identify polymorphic genes that mediate host-pathogen interactions.</title>
        <authorList>
            <person name="Silva J.C."/>
            <person name="Cornillot E."/>
            <person name="McCracken C."/>
            <person name="Usmani-Brown S."/>
            <person name="Dwivedi A."/>
            <person name="Ifeonu O.O."/>
            <person name="Crabtree J."/>
            <person name="Gotia H.T."/>
            <person name="Virji A.Z."/>
            <person name="Reynes C."/>
            <person name="Colinge J."/>
            <person name="Kumar V."/>
            <person name="Lawres L."/>
            <person name="Pazzi J.E."/>
            <person name="Pablo J.V."/>
            <person name="Hung C."/>
            <person name="Brancato J."/>
            <person name="Kumari P."/>
            <person name="Orvis J."/>
            <person name="Tretina K."/>
            <person name="Chibucos M."/>
            <person name="Ott S."/>
            <person name="Sadzewicz L."/>
            <person name="Sengamalay N."/>
            <person name="Shetty A.C."/>
            <person name="Su Q."/>
            <person name="Tallon L."/>
            <person name="Fraser C.M."/>
            <person name="Frutos R."/>
            <person name="Molina D.M."/>
            <person name="Krause P.J."/>
            <person name="Ben Mamoun C."/>
        </authorList>
    </citation>
    <scope>NUCLEOTIDE SEQUENCE [LARGE SCALE GENOMIC DNA]</scope>
    <source>
        <strain evidence="15 16">RI</strain>
    </source>
</reference>
<dbReference type="InterPro" id="IPR006896">
    <property type="entry name" value="Sec23/24_trunk_dom"/>
</dbReference>
<dbReference type="Gene3D" id="2.30.30.380">
    <property type="entry name" value="Zn-finger domain of Sec23/24"/>
    <property type="match status" value="1"/>
</dbReference>
<feature type="domain" description="Sec23/Sec24 helical" evidence="13">
    <location>
        <begin position="702"/>
        <end position="780"/>
    </location>
</feature>
<dbReference type="Pfam" id="PF08033">
    <property type="entry name" value="Sec23_BS"/>
    <property type="match status" value="1"/>
</dbReference>
<evidence type="ECO:0000259" key="13">
    <source>
        <dbReference type="Pfam" id="PF04815"/>
    </source>
</evidence>
<evidence type="ECO:0000256" key="6">
    <source>
        <dbReference type="ARBA" id="ARBA00022892"/>
    </source>
</evidence>
<dbReference type="SUPFAM" id="SSF82919">
    <property type="entry name" value="Zn-finger domain of Sec23/24"/>
    <property type="match status" value="1"/>
</dbReference>
<dbReference type="Proteomes" id="UP000002899">
    <property type="component" value="Chromosome II"/>
</dbReference>
<dbReference type="AlphaFoldDB" id="I7I8N5"/>
<dbReference type="Pfam" id="PF04815">
    <property type="entry name" value="Sec23_helical"/>
    <property type="match status" value="1"/>
</dbReference>
<sequence length="967" mass="109659">MNNNLYRKKLEGNYEDSNASEASPLYNNNDSSRYSGYTTSPIKHQSTAPKDNLQNIYLTPNIIAPSSSNVNLWKPMTESLQTQTIQPSSPVINNSPIDFSNKSSTIITSDEYIPTNPNVYTLCDKNICKIDHKEIPRPLDNLKRFNDENESVTRYNTSEINGPLNNLDSCYIVDDGNASPKFMRTTLYQLPRFSDSLENCHIQFAIIVQPFAPTAVGQEVPLIDINESLGVSDPDRQYLIRCKNCGAYINSFVLSKSENAGKICNLCGTHYILNDHEKEVLDKLCNETYHNPRILCGSVDYLAPPSYHSRKTKMINTEQQTMNGMSMLSLSANEPSSNNFGGSPTRSIQSVKSSMTEPIMHDILSNHKNKAPSHILIIDCNKTSKSLNLKSTVLQGIKYCLSQGDINNFEQLELCIITYTNNIQFYTYKHGFKNVLIVSDDEPFIPCPLDDIFVSIGYNKIEDIFSYLDGICNFDATGDNTKECGAAAMQLAVHILAERGTSGTVTVFYANPPNISSETHGTNSFDSEIKKFYNGIVLQCYESNIAIDAYFCLPSEMLVNFASNTYLSIQTGGKFKIYSKFDYRRDYVSLYQEIYRNLTMQYAYGCELRLRCNKGLFVKDMLCPQTIPKAIVDKYTLKIPRISPDCSIAFVMGMDDIPEGRNAVYVQCACLHLNTAGKTCVRVHTLELSVTTSTNKVYKYSDVESIINIYMRTLAYNLLRFKRSIRINVLNEMVEILSAYRRLCVASTPANQLILPDSLKLLPPFCMAAFKLIALYNDTELTHIKSVLYRSLSWGVSQTMYIFPKLYSLGRDYNFIEDNVKFELVPTSGEYVYSDGMYLLDNGSEILLYFGIHVSLNVLKKLFGPNFNNSNWMDAIFINKHNDSILWADAEIGKSELAGKIQNCIDLLRKHDKSEYFKQLRVIAPKTRGEEIFKTFLIEDSYKLEPSYMNFLCDIHAKIHSMIDHNR</sequence>
<dbReference type="GO" id="GO:0006886">
    <property type="term" value="P:intracellular protein transport"/>
    <property type="evidence" value="ECO:0007669"/>
    <property type="project" value="InterPro"/>
</dbReference>
<keyword evidence="6" id="KW-0931">ER-Golgi transport</keyword>
<dbReference type="OrthoDB" id="49016at2759"/>
<dbReference type="EMBL" id="FO082872">
    <property type="protein sequence ID" value="CCF73403.1"/>
    <property type="molecule type" value="Genomic_DNA"/>
</dbReference>
<dbReference type="SUPFAM" id="SSF53300">
    <property type="entry name" value="vWA-like"/>
    <property type="match status" value="1"/>
</dbReference>
<evidence type="ECO:0000256" key="8">
    <source>
        <dbReference type="ARBA" id="ARBA00023034"/>
    </source>
</evidence>
<dbReference type="VEuPathDB" id="PiroplasmaDB:BMR1_02g01200"/>
<comment type="subcellular location">
    <subcellularLocation>
        <location evidence="2">Endoplasmic reticulum membrane</location>
    </subcellularLocation>
    <subcellularLocation>
        <location evidence="1">Golgi apparatus membrane</location>
    </subcellularLocation>
</comment>
<dbReference type="Gene3D" id="3.40.20.10">
    <property type="entry name" value="Severin"/>
    <property type="match status" value="1"/>
</dbReference>
<feature type="domain" description="Sec23/Sec24 beta-sandwich" evidence="14">
    <location>
        <begin position="603"/>
        <end position="691"/>
    </location>
</feature>
<evidence type="ECO:0000313" key="15">
    <source>
        <dbReference type="EMBL" id="CCF73403.1"/>
    </source>
</evidence>
<dbReference type="OMA" id="RLCKHGD"/>
<dbReference type="GO" id="GO:0090110">
    <property type="term" value="P:COPII-coated vesicle cargo loading"/>
    <property type="evidence" value="ECO:0007669"/>
    <property type="project" value="TreeGrafter"/>
</dbReference>
<keyword evidence="5" id="KW-0256">Endoplasmic reticulum</keyword>
<evidence type="ECO:0000256" key="1">
    <source>
        <dbReference type="ARBA" id="ARBA00004394"/>
    </source>
</evidence>
<name>I7I8N5_BABMR</name>
<evidence type="ECO:0000256" key="5">
    <source>
        <dbReference type="ARBA" id="ARBA00022824"/>
    </source>
</evidence>
<dbReference type="PANTHER" id="PTHR13803:SF39">
    <property type="entry name" value="SECRETORY 24AB, ISOFORM A"/>
    <property type="match status" value="1"/>
</dbReference>
<dbReference type="GO" id="GO:0000149">
    <property type="term" value="F:SNARE binding"/>
    <property type="evidence" value="ECO:0007669"/>
    <property type="project" value="TreeGrafter"/>
</dbReference>
<dbReference type="GO" id="GO:0030127">
    <property type="term" value="C:COPII vesicle coat"/>
    <property type="evidence" value="ECO:0007669"/>
    <property type="project" value="InterPro"/>
</dbReference>
<dbReference type="InterPro" id="IPR006895">
    <property type="entry name" value="Znf_Sec23_Sec24"/>
</dbReference>
<keyword evidence="9" id="KW-0472">Membrane</keyword>
<dbReference type="InterPro" id="IPR006900">
    <property type="entry name" value="Sec23/24_helical_dom"/>
</dbReference>
<dbReference type="Pfam" id="PF04810">
    <property type="entry name" value="zf-Sec23_Sec24"/>
    <property type="match status" value="1"/>
</dbReference>
<feature type="domain" description="Zinc finger Sec23/Sec24-type" evidence="11">
    <location>
        <begin position="240"/>
        <end position="270"/>
    </location>
</feature>
<evidence type="ECO:0000256" key="3">
    <source>
        <dbReference type="ARBA" id="ARBA00008334"/>
    </source>
</evidence>
<dbReference type="Gene3D" id="1.20.120.730">
    <property type="entry name" value="Sec23/Sec24 helical domain"/>
    <property type="match status" value="1"/>
</dbReference>
<dbReference type="InterPro" id="IPR029006">
    <property type="entry name" value="ADF-H/Gelsolin-like_dom_sf"/>
</dbReference>
<dbReference type="Gene3D" id="2.60.40.1670">
    <property type="entry name" value="beta-sandwich domain of Sec23/24"/>
    <property type="match status" value="1"/>
</dbReference>
<evidence type="ECO:0000256" key="4">
    <source>
        <dbReference type="ARBA" id="ARBA00022448"/>
    </source>
</evidence>
<keyword evidence="8" id="KW-0333">Golgi apparatus</keyword>
<gene>
    <name evidence="15" type="ORF">BMR1_02g01200</name>
</gene>
<feature type="region of interest" description="Disordered" evidence="10">
    <location>
        <begin position="15"/>
        <end position="48"/>
    </location>
</feature>
<keyword evidence="4" id="KW-0813">Transport</keyword>
<dbReference type="Gene3D" id="3.40.50.410">
    <property type="entry name" value="von Willebrand factor, type A domain"/>
    <property type="match status" value="1"/>
</dbReference>
<dbReference type="KEGG" id="bmic:BMR1_02g01200"/>
<dbReference type="InterPro" id="IPR036174">
    <property type="entry name" value="Znf_Sec23_Sec24_sf"/>
</dbReference>
<evidence type="ECO:0000259" key="14">
    <source>
        <dbReference type="Pfam" id="PF08033"/>
    </source>
</evidence>
<reference evidence="15 16" key="2">
    <citation type="journal article" date="2013" name="PLoS ONE">
        <title>Whole genome mapping and re-organization of the nuclear and mitochondrial genomes of Babesia microti isolates.</title>
        <authorList>
            <person name="Cornillot E."/>
            <person name="Dassouli A."/>
            <person name="Garg A."/>
            <person name="Pachikara N."/>
            <person name="Randazzo S."/>
            <person name="Depoix D."/>
            <person name="Carcy B."/>
            <person name="Delbecq S."/>
            <person name="Frutos R."/>
            <person name="Silva J.C."/>
            <person name="Sutton R."/>
            <person name="Krause P.J."/>
            <person name="Mamoun C.B."/>
        </authorList>
    </citation>
    <scope>NUCLEOTIDE SEQUENCE [LARGE SCALE GENOMIC DNA]</scope>
    <source>
        <strain evidence="15 16">RI</strain>
    </source>
</reference>
<evidence type="ECO:0000313" key="16">
    <source>
        <dbReference type="Proteomes" id="UP000002899"/>
    </source>
</evidence>
<dbReference type="SUPFAM" id="SSF82754">
    <property type="entry name" value="C-terminal, gelsolin-like domain of Sec23/24"/>
    <property type="match status" value="1"/>
</dbReference>
<dbReference type="InterPro" id="IPR050550">
    <property type="entry name" value="SEC23_SEC24_subfamily"/>
</dbReference>
<evidence type="ECO:0000259" key="12">
    <source>
        <dbReference type="Pfam" id="PF04811"/>
    </source>
</evidence>
<organism evidence="15 16">
    <name type="scientific">Babesia microti (strain RI)</name>
    <dbReference type="NCBI Taxonomy" id="1133968"/>
    <lineage>
        <taxon>Eukaryota</taxon>
        <taxon>Sar</taxon>
        <taxon>Alveolata</taxon>
        <taxon>Apicomplexa</taxon>
        <taxon>Aconoidasida</taxon>
        <taxon>Piroplasmida</taxon>
        <taxon>Babesiidae</taxon>
        <taxon>Babesia</taxon>
    </lineage>
</organism>
<keyword evidence="16" id="KW-1185">Reference proteome</keyword>
<dbReference type="PANTHER" id="PTHR13803">
    <property type="entry name" value="SEC24-RELATED PROTEIN"/>
    <property type="match status" value="1"/>
</dbReference>
<dbReference type="SUPFAM" id="SSF81995">
    <property type="entry name" value="beta-sandwich domain of Sec23/24"/>
    <property type="match status" value="1"/>
</dbReference>
<evidence type="ECO:0000256" key="9">
    <source>
        <dbReference type="ARBA" id="ARBA00023136"/>
    </source>
</evidence>
<dbReference type="InterPro" id="IPR012990">
    <property type="entry name" value="Beta-sandwich_Sec23_24"/>
</dbReference>
<evidence type="ECO:0000256" key="7">
    <source>
        <dbReference type="ARBA" id="ARBA00022927"/>
    </source>
</evidence>
<comment type="similarity">
    <text evidence="3">Belongs to the SEC23/SEC24 family. SEC24 subfamily.</text>
</comment>
<dbReference type="RefSeq" id="XP_012648012.1">
    <property type="nucleotide sequence ID" value="XM_012792558.1"/>
</dbReference>
<keyword evidence="7" id="KW-0653">Protein transport</keyword>
<evidence type="ECO:0000256" key="10">
    <source>
        <dbReference type="SAM" id="MobiDB-lite"/>
    </source>
</evidence>
<proteinExistence type="inferred from homology"/>
<reference evidence="15 16" key="1">
    <citation type="journal article" date="2012" name="Nucleic Acids Res.">
        <title>Sequencing of the smallest Apicomplexan genome from the human pathogen Babesia microti.</title>
        <authorList>
            <person name="Cornillot E."/>
            <person name="Hadj-Kaddour K."/>
            <person name="Dassouli A."/>
            <person name="Noel B."/>
            <person name="Ranwez V."/>
            <person name="Vacherie B."/>
            <person name="Augagneur Y."/>
            <person name="Bres V."/>
            <person name="Duclos A."/>
            <person name="Randazzo S."/>
            <person name="Carcy B."/>
            <person name="Debierre-Grockiego F."/>
            <person name="Delbecq S."/>
            <person name="Moubri-Menage K."/>
            <person name="Shams-Eldin H."/>
            <person name="Usmani-Brown S."/>
            <person name="Bringaud F."/>
            <person name="Wincker P."/>
            <person name="Vivares C.P."/>
            <person name="Schwarz R.T."/>
            <person name="Schetters T.P."/>
            <person name="Krause P.J."/>
            <person name="Gorenflot A."/>
            <person name="Berry V."/>
            <person name="Barbe V."/>
            <person name="Ben Mamoun C."/>
        </authorList>
    </citation>
    <scope>NUCLEOTIDE SEQUENCE [LARGE SCALE GENOMIC DNA]</scope>
    <source>
        <strain evidence="15 16">RI</strain>
    </source>
</reference>
<dbReference type="SUPFAM" id="SSF81811">
    <property type="entry name" value="Helical domain of Sec23/24"/>
    <property type="match status" value="1"/>
</dbReference>
<feature type="domain" description="Sec23/Sec24 trunk" evidence="12">
    <location>
        <begin position="371"/>
        <end position="597"/>
    </location>
</feature>
<dbReference type="InterPro" id="IPR036175">
    <property type="entry name" value="Sec23/24_helical_dom_sf"/>
</dbReference>
<dbReference type="InterPro" id="IPR036180">
    <property type="entry name" value="Gelsolin-like_dom_sf"/>
</dbReference>
<evidence type="ECO:0000259" key="11">
    <source>
        <dbReference type="Pfam" id="PF04810"/>
    </source>
</evidence>
<dbReference type="GO" id="GO:0000139">
    <property type="term" value="C:Golgi membrane"/>
    <property type="evidence" value="ECO:0007669"/>
    <property type="project" value="UniProtKB-SubCell"/>
</dbReference>
<dbReference type="GeneID" id="24424027"/>
<accession>I7I8N5</accession>
<dbReference type="GO" id="GO:0070971">
    <property type="term" value="C:endoplasmic reticulum exit site"/>
    <property type="evidence" value="ECO:0007669"/>
    <property type="project" value="TreeGrafter"/>
</dbReference>
<protein>
    <submittedName>
        <fullName evidence="15">Protein transport protein Sec24-like At3g07100</fullName>
    </submittedName>
</protein>
<dbReference type="GO" id="GO:0008270">
    <property type="term" value="F:zinc ion binding"/>
    <property type="evidence" value="ECO:0007669"/>
    <property type="project" value="InterPro"/>
</dbReference>
<dbReference type="Pfam" id="PF04811">
    <property type="entry name" value="Sec23_trunk"/>
    <property type="match status" value="1"/>
</dbReference>
<dbReference type="InterPro" id="IPR036465">
    <property type="entry name" value="vWFA_dom_sf"/>
</dbReference>
<dbReference type="GO" id="GO:0005789">
    <property type="term" value="C:endoplasmic reticulum membrane"/>
    <property type="evidence" value="ECO:0007669"/>
    <property type="project" value="UniProtKB-SubCell"/>
</dbReference>